<dbReference type="SUPFAM" id="SSF55874">
    <property type="entry name" value="ATPase domain of HSP90 chaperone/DNA topoisomerase II/histidine kinase"/>
    <property type="match status" value="1"/>
</dbReference>
<dbReference type="InterPro" id="IPR050736">
    <property type="entry name" value="Sensor_HK_Regulatory"/>
</dbReference>
<dbReference type="SMART" id="SM00388">
    <property type="entry name" value="HisKA"/>
    <property type="match status" value="1"/>
</dbReference>
<dbReference type="SUPFAM" id="SSF47384">
    <property type="entry name" value="Homodimeric domain of signal transducing histidine kinase"/>
    <property type="match status" value="1"/>
</dbReference>
<comment type="catalytic activity">
    <reaction evidence="1">
        <text>ATP + protein L-histidine = ADP + protein N-phospho-L-histidine.</text>
        <dbReference type="EC" id="2.7.13.3"/>
    </reaction>
</comment>
<evidence type="ECO:0000313" key="9">
    <source>
        <dbReference type="EMBL" id="MEJ8852151.1"/>
    </source>
</evidence>
<dbReference type="Proteomes" id="UP001385892">
    <property type="component" value="Unassembled WGS sequence"/>
</dbReference>
<evidence type="ECO:0000259" key="8">
    <source>
        <dbReference type="PROSITE" id="PS50109"/>
    </source>
</evidence>
<dbReference type="PANTHER" id="PTHR43711:SF1">
    <property type="entry name" value="HISTIDINE KINASE 1"/>
    <property type="match status" value="1"/>
</dbReference>
<accession>A0ABU8WXD2</accession>
<dbReference type="Gene3D" id="3.30.565.10">
    <property type="entry name" value="Histidine kinase-like ATPase, C-terminal domain"/>
    <property type="match status" value="1"/>
</dbReference>
<dbReference type="EMBL" id="JBBKZT010000032">
    <property type="protein sequence ID" value="MEJ8852151.1"/>
    <property type="molecule type" value="Genomic_DNA"/>
</dbReference>
<dbReference type="PANTHER" id="PTHR43711">
    <property type="entry name" value="TWO-COMPONENT HISTIDINE KINASE"/>
    <property type="match status" value="1"/>
</dbReference>
<dbReference type="EC" id="2.7.13.3" evidence="2"/>
<keyword evidence="3" id="KW-0597">Phosphoprotein</keyword>
<organism evidence="9 10">
    <name type="scientific">Variovorax rhizosphaerae</name>
    <dbReference type="NCBI Taxonomy" id="1836200"/>
    <lineage>
        <taxon>Bacteria</taxon>
        <taxon>Pseudomonadati</taxon>
        <taxon>Pseudomonadota</taxon>
        <taxon>Betaproteobacteria</taxon>
        <taxon>Burkholderiales</taxon>
        <taxon>Comamonadaceae</taxon>
        <taxon>Variovorax</taxon>
    </lineage>
</organism>
<evidence type="ECO:0000256" key="6">
    <source>
        <dbReference type="ARBA" id="ARBA00023012"/>
    </source>
</evidence>
<evidence type="ECO:0000256" key="3">
    <source>
        <dbReference type="ARBA" id="ARBA00022553"/>
    </source>
</evidence>
<dbReference type="Gene3D" id="1.10.287.130">
    <property type="match status" value="1"/>
</dbReference>
<evidence type="ECO:0000256" key="2">
    <source>
        <dbReference type="ARBA" id="ARBA00012438"/>
    </source>
</evidence>
<evidence type="ECO:0000256" key="4">
    <source>
        <dbReference type="ARBA" id="ARBA00022679"/>
    </source>
</evidence>
<dbReference type="PROSITE" id="PS50109">
    <property type="entry name" value="HIS_KIN"/>
    <property type="match status" value="1"/>
</dbReference>
<comment type="caution">
    <text evidence="9">The sequence shown here is derived from an EMBL/GenBank/DDBJ whole genome shotgun (WGS) entry which is preliminary data.</text>
</comment>
<dbReference type="GO" id="GO:0016301">
    <property type="term" value="F:kinase activity"/>
    <property type="evidence" value="ECO:0007669"/>
    <property type="project" value="UniProtKB-KW"/>
</dbReference>
<dbReference type="SMART" id="SM00387">
    <property type="entry name" value="HATPase_c"/>
    <property type="match status" value="1"/>
</dbReference>
<keyword evidence="10" id="KW-1185">Reference proteome</keyword>
<keyword evidence="7" id="KW-1133">Transmembrane helix</keyword>
<gene>
    <name evidence="9" type="ORF">WKW82_36355</name>
</gene>
<dbReference type="InterPro" id="IPR005467">
    <property type="entry name" value="His_kinase_dom"/>
</dbReference>
<dbReference type="Pfam" id="PF00512">
    <property type="entry name" value="HisKA"/>
    <property type="match status" value="1"/>
</dbReference>
<evidence type="ECO:0000256" key="1">
    <source>
        <dbReference type="ARBA" id="ARBA00000085"/>
    </source>
</evidence>
<dbReference type="InterPro" id="IPR036890">
    <property type="entry name" value="HATPase_C_sf"/>
</dbReference>
<protein>
    <recommendedName>
        <fullName evidence="2">histidine kinase</fullName>
        <ecNumber evidence="2">2.7.13.3</ecNumber>
    </recommendedName>
</protein>
<evidence type="ECO:0000313" key="10">
    <source>
        <dbReference type="Proteomes" id="UP001385892"/>
    </source>
</evidence>
<dbReference type="InterPro" id="IPR003594">
    <property type="entry name" value="HATPase_dom"/>
</dbReference>
<keyword evidence="7" id="KW-0812">Transmembrane</keyword>
<dbReference type="InterPro" id="IPR036097">
    <property type="entry name" value="HisK_dim/P_sf"/>
</dbReference>
<evidence type="ECO:0000256" key="5">
    <source>
        <dbReference type="ARBA" id="ARBA00022777"/>
    </source>
</evidence>
<dbReference type="RefSeq" id="WP_340348043.1">
    <property type="nucleotide sequence ID" value="NZ_JBBKZT010000032.1"/>
</dbReference>
<dbReference type="InterPro" id="IPR003661">
    <property type="entry name" value="HisK_dim/P_dom"/>
</dbReference>
<proteinExistence type="predicted"/>
<dbReference type="InterPro" id="IPR004358">
    <property type="entry name" value="Sig_transdc_His_kin-like_C"/>
</dbReference>
<feature type="transmembrane region" description="Helical" evidence="7">
    <location>
        <begin position="178"/>
        <end position="196"/>
    </location>
</feature>
<evidence type="ECO:0000256" key="7">
    <source>
        <dbReference type="SAM" id="Phobius"/>
    </source>
</evidence>
<name>A0ABU8WXD2_9BURK</name>
<feature type="domain" description="Histidine kinase" evidence="8">
    <location>
        <begin position="227"/>
        <end position="448"/>
    </location>
</feature>
<keyword evidence="6" id="KW-0902">Two-component regulatory system</keyword>
<keyword evidence="7" id="KW-0472">Membrane</keyword>
<reference evidence="9 10" key="1">
    <citation type="submission" date="2024-03" db="EMBL/GenBank/DDBJ databases">
        <title>Novel species of the genus Variovorax.</title>
        <authorList>
            <person name="Liu Q."/>
            <person name="Xin Y.-H."/>
        </authorList>
    </citation>
    <scope>NUCLEOTIDE SEQUENCE [LARGE SCALE GENOMIC DNA]</scope>
    <source>
        <strain evidence="9 10">KACC 18900</strain>
    </source>
</reference>
<keyword evidence="5 9" id="KW-0418">Kinase</keyword>
<dbReference type="Pfam" id="PF02518">
    <property type="entry name" value="HATPase_c"/>
    <property type="match status" value="1"/>
</dbReference>
<sequence>MPIGIVFVAIAIILEIYLRVTLLPAGAPRDKWPTEGYYFAGAQYQIFLQSLRLELWRHQQLPPGEQRLRSERDAKVLREVLHAKYAILTDSPEIRPFLDKVEGFREALPLLSELEPRLNAMVEDALRDPKGPLHFDDQTAELDRAVVRMVNNLRTEELSAFERAFEGQRQDAIHNQELGLALLGILGFGLIFHVAMRRKGLAALRVEAESRAEAQRSALARVALLGMVSHELRTPLQTMLGDVEMLTLTVTDEDGRAAVASLERSFALLSGQLDNIAQYTRRASNAVHVSSETFALIPTLQRIVEDHRSFAGLERDIQLVTSLTVQEKVTADQVRLHQVLSNFLSNAIKYGGPGPITISAKFVEISGDAARPMCDIEVADDGADIPPSELGAIWEPFVRGRRASTPRSGSGLGLAVVKLLAESANWGVGVRSRAPRGKAFFVRFPIAPTYVAASSRTV</sequence>
<dbReference type="PRINTS" id="PR00344">
    <property type="entry name" value="BCTRLSENSOR"/>
</dbReference>
<dbReference type="CDD" id="cd00082">
    <property type="entry name" value="HisKA"/>
    <property type="match status" value="1"/>
</dbReference>
<keyword evidence="4" id="KW-0808">Transferase</keyword>